<protein>
    <submittedName>
        <fullName evidence="11">Pts system, cellobiose-specific iic component</fullName>
    </submittedName>
</protein>
<dbReference type="InterPro" id="IPR051088">
    <property type="entry name" value="PTS_Sugar-EIIC/EIIB"/>
</dbReference>
<proteinExistence type="predicted"/>
<dbReference type="PANTHER" id="PTHR33989">
    <property type="match status" value="1"/>
</dbReference>
<feature type="domain" description="Phosphotransferase system EIIC" evidence="10">
    <location>
        <begin position="4"/>
        <end position="160"/>
    </location>
</feature>
<feature type="transmembrane region" description="Helical" evidence="8">
    <location>
        <begin position="145"/>
        <end position="163"/>
    </location>
</feature>
<comment type="caution">
    <text evidence="11">The sequence shown here is derived from an EMBL/GenBank/DDBJ whole genome shotgun (WGS) entry which is preliminary data.</text>
</comment>
<dbReference type="GO" id="GO:0016810">
    <property type="term" value="F:hydrolase activity, acting on carbon-nitrogen (but not peptide) bonds"/>
    <property type="evidence" value="ECO:0007669"/>
    <property type="project" value="InterPro"/>
</dbReference>
<dbReference type="PATRIC" id="fig|695563.3.peg.838"/>
<evidence type="ECO:0000256" key="6">
    <source>
        <dbReference type="ARBA" id="ARBA00022989"/>
    </source>
</evidence>
<feature type="transmembrane region" description="Helical" evidence="8">
    <location>
        <begin position="83"/>
        <end position="105"/>
    </location>
</feature>
<comment type="subcellular location">
    <subcellularLocation>
        <location evidence="1">Cell membrane</location>
        <topology evidence="1">Multi-pass membrane protein</topology>
    </subcellularLocation>
</comment>
<accession>A0A0R2KQM4</accession>
<organism evidence="11 12">
    <name type="scientific">Lactobacillus amylovorus subsp. animalium DSM 16698</name>
    <dbReference type="NCBI Taxonomy" id="695563"/>
    <lineage>
        <taxon>Bacteria</taxon>
        <taxon>Bacillati</taxon>
        <taxon>Bacillota</taxon>
        <taxon>Bacilli</taxon>
        <taxon>Lactobacillales</taxon>
        <taxon>Lactobacillaceae</taxon>
        <taxon>Lactobacillus</taxon>
        <taxon>Lactobacillus amylovorus subsp. animalium</taxon>
    </lineage>
</organism>
<dbReference type="Proteomes" id="UP000051529">
    <property type="component" value="Unassembled WGS sequence"/>
</dbReference>
<feature type="transmembrane region" description="Helical" evidence="8">
    <location>
        <begin position="48"/>
        <end position="71"/>
    </location>
</feature>
<feature type="transmembrane region" description="Helical" evidence="8">
    <location>
        <begin position="111"/>
        <end position="133"/>
    </location>
</feature>
<dbReference type="SUPFAM" id="SSF51338">
    <property type="entry name" value="Composite domain of metallo-dependent hydrolases"/>
    <property type="match status" value="1"/>
</dbReference>
<keyword evidence="5 8" id="KW-0812">Transmembrane</keyword>
<evidence type="ECO:0000313" key="12">
    <source>
        <dbReference type="Proteomes" id="UP000051529"/>
    </source>
</evidence>
<evidence type="ECO:0000256" key="2">
    <source>
        <dbReference type="ARBA" id="ARBA00022448"/>
    </source>
</evidence>
<dbReference type="AlphaFoldDB" id="A0A0R2KQM4"/>
<dbReference type="PANTHER" id="PTHR33989:SF4">
    <property type="entry name" value="PTS SYSTEM N,N'-DIACETYLCHITOBIOSE-SPECIFIC EIIC COMPONENT"/>
    <property type="match status" value="1"/>
</dbReference>
<feature type="domain" description="Amidohydrolase-related" evidence="9">
    <location>
        <begin position="174"/>
        <end position="231"/>
    </location>
</feature>
<dbReference type="Pfam" id="PF01979">
    <property type="entry name" value="Amidohydro_1"/>
    <property type="match status" value="1"/>
</dbReference>
<name>A0A0R2KQM4_LACAM</name>
<dbReference type="GO" id="GO:0005886">
    <property type="term" value="C:plasma membrane"/>
    <property type="evidence" value="ECO:0007669"/>
    <property type="project" value="UniProtKB-SubCell"/>
</dbReference>
<keyword evidence="7 8" id="KW-0472">Membrane</keyword>
<evidence type="ECO:0000256" key="1">
    <source>
        <dbReference type="ARBA" id="ARBA00004651"/>
    </source>
</evidence>
<evidence type="ECO:0000256" key="8">
    <source>
        <dbReference type="SAM" id="Phobius"/>
    </source>
</evidence>
<dbReference type="GO" id="GO:0009401">
    <property type="term" value="P:phosphoenolpyruvate-dependent sugar phosphotransferase system"/>
    <property type="evidence" value="ECO:0007669"/>
    <property type="project" value="InterPro"/>
</dbReference>
<evidence type="ECO:0000313" key="11">
    <source>
        <dbReference type="EMBL" id="KRN89861.1"/>
    </source>
</evidence>
<evidence type="ECO:0000259" key="9">
    <source>
        <dbReference type="Pfam" id="PF01979"/>
    </source>
</evidence>
<keyword evidence="4" id="KW-0762">Sugar transport</keyword>
<dbReference type="GO" id="GO:0008982">
    <property type="term" value="F:protein-N(PI)-phosphohistidine-sugar phosphotransferase activity"/>
    <property type="evidence" value="ECO:0007669"/>
    <property type="project" value="InterPro"/>
</dbReference>
<keyword evidence="2" id="KW-0813">Transport</keyword>
<keyword evidence="3" id="KW-1003">Cell membrane</keyword>
<dbReference type="Gene3D" id="2.30.40.10">
    <property type="entry name" value="Urease, subunit C, domain 1"/>
    <property type="match status" value="1"/>
</dbReference>
<dbReference type="InterPro" id="IPR011059">
    <property type="entry name" value="Metal-dep_hydrolase_composite"/>
</dbReference>
<reference evidence="11 12" key="1">
    <citation type="journal article" date="2015" name="Genome Announc.">
        <title>Expanding the biotechnology potential of lactobacilli through comparative genomics of 213 strains and associated genera.</title>
        <authorList>
            <person name="Sun Z."/>
            <person name="Harris H.M."/>
            <person name="McCann A."/>
            <person name="Guo C."/>
            <person name="Argimon S."/>
            <person name="Zhang W."/>
            <person name="Yang X."/>
            <person name="Jeffery I.B."/>
            <person name="Cooney J.C."/>
            <person name="Kagawa T.F."/>
            <person name="Liu W."/>
            <person name="Song Y."/>
            <person name="Salvetti E."/>
            <person name="Wrobel A."/>
            <person name="Rasinkangas P."/>
            <person name="Parkhill J."/>
            <person name="Rea M.C."/>
            <person name="O'Sullivan O."/>
            <person name="Ritari J."/>
            <person name="Douillard F.P."/>
            <person name="Paul Ross R."/>
            <person name="Yang R."/>
            <person name="Briner A.E."/>
            <person name="Felis G.E."/>
            <person name="de Vos W.M."/>
            <person name="Barrangou R."/>
            <person name="Klaenhammer T.R."/>
            <person name="Caufield P.W."/>
            <person name="Cui Y."/>
            <person name="Zhang H."/>
            <person name="O'Toole P.W."/>
        </authorList>
    </citation>
    <scope>NUCLEOTIDE SEQUENCE [LARGE SCALE GENOMIC DNA]</scope>
    <source>
        <strain evidence="11 12">DSM 16698</strain>
    </source>
</reference>
<dbReference type="EMBL" id="JQBQ01000026">
    <property type="protein sequence ID" value="KRN89861.1"/>
    <property type="molecule type" value="Genomic_DNA"/>
</dbReference>
<feature type="transmembrane region" description="Helical" evidence="8">
    <location>
        <begin position="7"/>
        <end position="28"/>
    </location>
</feature>
<dbReference type="Pfam" id="PF02378">
    <property type="entry name" value="PTS_EIIC"/>
    <property type="match status" value="1"/>
</dbReference>
<sequence>MNYIDTQYLGTQGVFAAILISGCAVWLYNKLMQRNFTIKLPDSVPPAVAQSFSSLIPGSITLGVFIILTGISTACTGKTMPALFLSILQAPVLAISKTNAFAFVSQFTWGLLQWFGIHPTSIWGAIFGMTWTINDTQNMLGQAHHIFSTLLMNFSTIAAGTFMNPLKDTAKELTELTKAGASNYQALRAAGLGSAELLKIDQDYGSLEVGKYADFLVLKDNPLKDVSAVEQADEQIYQHGERKF</sequence>
<keyword evidence="6 8" id="KW-1133">Transmembrane helix</keyword>
<gene>
    <name evidence="11" type="ORF">IV44_GL000786</name>
</gene>
<evidence type="ECO:0000256" key="4">
    <source>
        <dbReference type="ARBA" id="ARBA00022597"/>
    </source>
</evidence>
<dbReference type="InterPro" id="IPR003352">
    <property type="entry name" value="PTS_EIIC"/>
</dbReference>
<evidence type="ECO:0000256" key="7">
    <source>
        <dbReference type="ARBA" id="ARBA00023136"/>
    </source>
</evidence>
<dbReference type="GO" id="GO:1901264">
    <property type="term" value="P:carbohydrate derivative transport"/>
    <property type="evidence" value="ECO:0007669"/>
    <property type="project" value="TreeGrafter"/>
</dbReference>
<evidence type="ECO:0000256" key="5">
    <source>
        <dbReference type="ARBA" id="ARBA00022692"/>
    </source>
</evidence>
<evidence type="ECO:0000259" key="10">
    <source>
        <dbReference type="Pfam" id="PF02378"/>
    </source>
</evidence>
<dbReference type="InterPro" id="IPR006680">
    <property type="entry name" value="Amidohydro-rel"/>
</dbReference>
<dbReference type="Gene3D" id="3.20.20.140">
    <property type="entry name" value="Metal-dependent hydrolases"/>
    <property type="match status" value="1"/>
</dbReference>
<evidence type="ECO:0000256" key="3">
    <source>
        <dbReference type="ARBA" id="ARBA00022475"/>
    </source>
</evidence>